<evidence type="ECO:0000313" key="3">
    <source>
        <dbReference type="Proteomes" id="UP001154282"/>
    </source>
</evidence>
<evidence type="ECO:0000313" key="2">
    <source>
        <dbReference type="EMBL" id="CAI0447831.1"/>
    </source>
</evidence>
<gene>
    <name evidence="2" type="ORF">LITE_LOCUS29553</name>
</gene>
<dbReference type="AlphaFoldDB" id="A0AAV0MMX8"/>
<keyword evidence="3" id="KW-1185">Reference proteome</keyword>
<feature type="region of interest" description="Disordered" evidence="1">
    <location>
        <begin position="157"/>
        <end position="201"/>
    </location>
</feature>
<sequence>MPCILDHLKLCILPHMPLHPVGKLHRKNLIFLSPDDQCRLRNLGNVGEPPSFGNSFQQIFLLFREFPTHRLDEIGEQARWKQTHRRRPEKSITHKLPQLIGTLRDQNLRRFLQIRNAEDPILFQILLLHTNPGAADHHSVHRVPELGRHAVAHEPAVAEPDDAELADRTGLPLQGPHQGPGLETLGPVGSGREGVAEEDEVGNVEVEVRDEVADDVPPLPESVGAEAVDEEEVGLCRVGRFGYPAVDYGAVLEVRDGGSEPRGGEG</sequence>
<dbReference type="EMBL" id="CAMGYJ010000007">
    <property type="protein sequence ID" value="CAI0447831.1"/>
    <property type="molecule type" value="Genomic_DNA"/>
</dbReference>
<accession>A0AAV0MMX8</accession>
<evidence type="ECO:0000256" key="1">
    <source>
        <dbReference type="SAM" id="MobiDB-lite"/>
    </source>
</evidence>
<proteinExistence type="predicted"/>
<protein>
    <submittedName>
        <fullName evidence="2">Uncharacterized protein</fullName>
    </submittedName>
</protein>
<reference evidence="2" key="1">
    <citation type="submission" date="2022-08" db="EMBL/GenBank/DDBJ databases">
        <authorList>
            <person name="Gutierrez-Valencia J."/>
        </authorList>
    </citation>
    <scope>NUCLEOTIDE SEQUENCE</scope>
</reference>
<organism evidence="2 3">
    <name type="scientific">Linum tenue</name>
    <dbReference type="NCBI Taxonomy" id="586396"/>
    <lineage>
        <taxon>Eukaryota</taxon>
        <taxon>Viridiplantae</taxon>
        <taxon>Streptophyta</taxon>
        <taxon>Embryophyta</taxon>
        <taxon>Tracheophyta</taxon>
        <taxon>Spermatophyta</taxon>
        <taxon>Magnoliopsida</taxon>
        <taxon>eudicotyledons</taxon>
        <taxon>Gunneridae</taxon>
        <taxon>Pentapetalae</taxon>
        <taxon>rosids</taxon>
        <taxon>fabids</taxon>
        <taxon>Malpighiales</taxon>
        <taxon>Linaceae</taxon>
        <taxon>Linum</taxon>
    </lineage>
</organism>
<dbReference type="Proteomes" id="UP001154282">
    <property type="component" value="Unassembled WGS sequence"/>
</dbReference>
<name>A0AAV0MMX8_9ROSI</name>
<feature type="compositionally biased region" description="Low complexity" evidence="1">
    <location>
        <begin position="170"/>
        <end position="182"/>
    </location>
</feature>
<comment type="caution">
    <text evidence="2">The sequence shown here is derived from an EMBL/GenBank/DDBJ whole genome shotgun (WGS) entry which is preliminary data.</text>
</comment>